<feature type="compositionally biased region" description="Low complexity" evidence="1">
    <location>
        <begin position="91"/>
        <end position="114"/>
    </location>
</feature>
<dbReference type="InterPro" id="IPR044058">
    <property type="entry name" value="Lipoprotein_23"/>
</dbReference>
<dbReference type="OrthoDB" id="3695526at2"/>
<dbReference type="EMBL" id="SZNQ01000001">
    <property type="protein sequence ID" value="TKT04374.1"/>
    <property type="molecule type" value="Genomic_DNA"/>
</dbReference>
<sequence length="252" mass="24729">MGSRTVGRSGRSLGGGLVVAVAGCLAGALTACGAGGGHGAVKPTASGAGAGASSAVAARGGTIGAPGSACRLPVTFALAKNWKPESTVPDSTGSTSSPGSPGSTGSTGSTGSAAPDDDLAAEIADALLHQGPVTAVCEVDAKPAGHIGFLRVWTGEPGAVDARSVLASFVGAEKGVAHATYRAFTTGGLSGTEVEYRVTSEILEETKTERALAVTTPDGPVVVHLGGLDDEEHRAMLPAYELAKSTLRVTAH</sequence>
<feature type="region of interest" description="Disordered" evidence="1">
    <location>
        <begin position="84"/>
        <end position="116"/>
    </location>
</feature>
<dbReference type="RefSeq" id="WP_137310200.1">
    <property type="nucleotide sequence ID" value="NZ_SZNQ01000001.1"/>
</dbReference>
<reference evidence="2 3" key="1">
    <citation type="submission" date="2019-04" db="EMBL/GenBank/DDBJ databases">
        <title>Streptomyces lasaliensis sp. nov., an Actinomycete isolated from soil which produces the polyether antibiotic lasalocid.</title>
        <authorList>
            <person name="Erwin G."/>
            <person name="Haber C."/>
        </authorList>
    </citation>
    <scope>NUCLEOTIDE SEQUENCE [LARGE SCALE GENOMIC DNA]</scope>
    <source>
        <strain evidence="2 3">X-537</strain>
    </source>
</reference>
<evidence type="ECO:0008006" key="4">
    <source>
        <dbReference type="Google" id="ProtNLM"/>
    </source>
</evidence>
<dbReference type="AlphaFoldDB" id="A0A4U5WQ12"/>
<evidence type="ECO:0000313" key="2">
    <source>
        <dbReference type="EMBL" id="TKT04374.1"/>
    </source>
</evidence>
<evidence type="ECO:0000256" key="1">
    <source>
        <dbReference type="SAM" id="MobiDB-lite"/>
    </source>
</evidence>
<dbReference type="Pfam" id="PF18966">
    <property type="entry name" value="Lipoprotein_23"/>
    <property type="match status" value="1"/>
</dbReference>
<comment type="caution">
    <text evidence="2">The sequence shown here is derived from an EMBL/GenBank/DDBJ whole genome shotgun (WGS) entry which is preliminary data.</text>
</comment>
<dbReference type="PROSITE" id="PS51257">
    <property type="entry name" value="PROKAR_LIPOPROTEIN"/>
    <property type="match status" value="1"/>
</dbReference>
<name>A0A4U5WQ12_STRLS</name>
<gene>
    <name evidence="2" type="ORF">E4U91_32960</name>
</gene>
<keyword evidence="3" id="KW-1185">Reference proteome</keyword>
<organism evidence="2 3">
    <name type="scientific">Streptomyces lasalocidi</name>
    <name type="common">Streptomyces lasaliensis</name>
    <dbReference type="NCBI Taxonomy" id="324833"/>
    <lineage>
        <taxon>Bacteria</taxon>
        <taxon>Bacillati</taxon>
        <taxon>Actinomycetota</taxon>
        <taxon>Actinomycetes</taxon>
        <taxon>Kitasatosporales</taxon>
        <taxon>Streptomycetaceae</taxon>
        <taxon>Streptomyces</taxon>
    </lineage>
</organism>
<dbReference type="Proteomes" id="UP000305929">
    <property type="component" value="Unassembled WGS sequence"/>
</dbReference>
<evidence type="ECO:0000313" key="3">
    <source>
        <dbReference type="Proteomes" id="UP000305929"/>
    </source>
</evidence>
<proteinExistence type="predicted"/>
<accession>A0A4U5WQ12</accession>
<protein>
    <recommendedName>
        <fullName evidence="4">Lipoprotein</fullName>
    </recommendedName>
</protein>